<dbReference type="EMBL" id="CP025612">
    <property type="protein sequence ID" value="AUN32233.1"/>
    <property type="molecule type" value="Genomic_DNA"/>
</dbReference>
<dbReference type="OrthoDB" id="7359338at2"/>
<dbReference type="Proteomes" id="UP000234752">
    <property type="component" value="Chromosome eg_2"/>
</dbReference>
<sequence length="263" mass="27235">MRINAKLWVGVGLCVAMGQTGMAMAQDHHAGHGAAVPAAAEGGEGGELGAFDNLSEDQQLQGSLGLIRGHLSVGRELYNAGRGGDAIPHFLHPAEEIYDGARPVLDTRKAGFEAELDALVALARAKAPVADVVKALETVEKAIAKAEATIAAADRAKPAFLTPVIATLLRTAASEYAAAVEDGVITSPIEYQDGRGFYAIAKVYLHRLAASAATSDPSGNAAKAMDKLAPVWATLQPPKGKVTPPGEVSAMVSNVELALSRLR</sequence>
<name>A0A2K9NGM0_9PROT</name>
<dbReference type="AlphaFoldDB" id="A0A2K9NGM0"/>
<evidence type="ECO:0000313" key="1">
    <source>
        <dbReference type="EMBL" id="AUN32233.1"/>
    </source>
</evidence>
<protein>
    <submittedName>
        <fullName evidence="1">Uncharacterized protein</fullName>
    </submittedName>
</protein>
<dbReference type="RefSeq" id="WP_102113778.1">
    <property type="nucleotide sequence ID" value="NZ_BMGN01000006.1"/>
</dbReference>
<accession>A0A2K9NGM0</accession>
<keyword evidence="2" id="KW-1185">Reference proteome</keyword>
<evidence type="ECO:0000313" key="2">
    <source>
        <dbReference type="Proteomes" id="UP000234752"/>
    </source>
</evidence>
<organism evidence="1 2">
    <name type="scientific">Niveispirillum cyanobacteriorum</name>
    <dbReference type="NCBI Taxonomy" id="1612173"/>
    <lineage>
        <taxon>Bacteria</taxon>
        <taxon>Pseudomonadati</taxon>
        <taxon>Pseudomonadota</taxon>
        <taxon>Alphaproteobacteria</taxon>
        <taxon>Rhodospirillales</taxon>
        <taxon>Azospirillaceae</taxon>
        <taxon>Niveispirillum</taxon>
    </lineage>
</organism>
<proteinExistence type="predicted"/>
<reference evidence="1 2" key="1">
    <citation type="submission" date="2017-12" db="EMBL/GenBank/DDBJ databases">
        <title>Genomes of bacteria within cyanobacterial aggregates.</title>
        <authorList>
            <person name="Cai H."/>
        </authorList>
    </citation>
    <scope>NUCLEOTIDE SEQUENCE [LARGE SCALE GENOMIC DNA]</scope>
    <source>
        <strain evidence="1 2">TH16</strain>
    </source>
</reference>
<gene>
    <name evidence="1" type="ORF">C0V82_17700</name>
</gene>
<dbReference type="KEGG" id="ncb:C0V82_17700"/>